<dbReference type="Pfam" id="PF00550">
    <property type="entry name" value="PP-binding"/>
    <property type="match status" value="1"/>
</dbReference>
<gene>
    <name evidence="2" type="ORF">CDV28_1326</name>
</gene>
<feature type="domain" description="Carrier" evidence="1">
    <location>
        <begin position="1"/>
        <end position="75"/>
    </location>
</feature>
<dbReference type="PROSITE" id="PS50075">
    <property type="entry name" value="CARRIER"/>
    <property type="match status" value="1"/>
</dbReference>
<dbReference type="EMBL" id="NQJD01000032">
    <property type="protein sequence ID" value="TAA74279.1"/>
    <property type="molecule type" value="Genomic_DNA"/>
</dbReference>
<evidence type="ECO:0000259" key="1">
    <source>
        <dbReference type="PROSITE" id="PS50075"/>
    </source>
</evidence>
<sequence>MNKQEFIVLLEGVVEAEPGTITGNETIESIPGWDSLAIVSFIAMIDESLGITLSPKKIADAKSVDDLVALIGDNII</sequence>
<dbReference type="InterPro" id="IPR036736">
    <property type="entry name" value="ACP-like_sf"/>
</dbReference>
<dbReference type="AlphaFoldDB" id="A0A521FZT3"/>
<proteinExistence type="predicted"/>
<evidence type="ECO:0000313" key="3">
    <source>
        <dbReference type="Proteomes" id="UP000316238"/>
    </source>
</evidence>
<dbReference type="SUPFAM" id="SSF47336">
    <property type="entry name" value="ACP-like"/>
    <property type="match status" value="1"/>
</dbReference>
<dbReference type="InterPro" id="IPR009081">
    <property type="entry name" value="PP-bd_ACP"/>
</dbReference>
<organism evidence="2 3">
    <name type="scientific">Candidatus Electronema aureum</name>
    <dbReference type="NCBI Taxonomy" id="2005002"/>
    <lineage>
        <taxon>Bacteria</taxon>
        <taxon>Pseudomonadati</taxon>
        <taxon>Thermodesulfobacteriota</taxon>
        <taxon>Desulfobulbia</taxon>
        <taxon>Desulfobulbales</taxon>
        <taxon>Desulfobulbaceae</taxon>
        <taxon>Candidatus Electronema</taxon>
    </lineage>
</organism>
<dbReference type="Gene3D" id="1.10.1200.10">
    <property type="entry name" value="ACP-like"/>
    <property type="match status" value="1"/>
</dbReference>
<protein>
    <submittedName>
        <fullName evidence="2">Acyl carrier protein</fullName>
    </submittedName>
</protein>
<reference evidence="2" key="1">
    <citation type="submission" date="2017-07" db="EMBL/GenBank/DDBJ databases">
        <title>The cable genome - Insights into the physiology and evolution of filamentous bacteria capable of sulfide oxidation via long distance electron transfer.</title>
        <authorList>
            <person name="Thorup C."/>
            <person name="Bjerg J.T."/>
            <person name="Schreiber L."/>
            <person name="Nielsen L.P."/>
            <person name="Kjeldsen K.U."/>
            <person name="Boesen T."/>
            <person name="Boggild A."/>
            <person name="Meysman F."/>
            <person name="Geelhoed J."/>
            <person name="Schramm A."/>
        </authorList>
    </citation>
    <scope>NUCLEOTIDE SEQUENCE [LARGE SCALE GENOMIC DNA]</scope>
    <source>
        <strain evidence="2">GS</strain>
    </source>
</reference>
<accession>A0A521FZT3</accession>
<evidence type="ECO:0000313" key="2">
    <source>
        <dbReference type="EMBL" id="TAA74279.1"/>
    </source>
</evidence>
<name>A0A521FZT3_9BACT</name>
<dbReference type="Proteomes" id="UP000316238">
    <property type="component" value="Unassembled WGS sequence"/>
</dbReference>
<comment type="caution">
    <text evidence="2">The sequence shown here is derived from an EMBL/GenBank/DDBJ whole genome shotgun (WGS) entry which is preliminary data.</text>
</comment>
<keyword evidence="3" id="KW-1185">Reference proteome</keyword>